<dbReference type="SMART" id="SM00184">
    <property type="entry name" value="RING"/>
    <property type="match status" value="1"/>
</dbReference>
<reference evidence="8" key="1">
    <citation type="journal article" date="2020" name="Stud. Mycol.">
        <title>101 Dothideomycetes genomes: a test case for predicting lifestyles and emergence of pathogens.</title>
        <authorList>
            <person name="Haridas S."/>
            <person name="Albert R."/>
            <person name="Binder M."/>
            <person name="Bloem J."/>
            <person name="Labutti K."/>
            <person name="Salamov A."/>
            <person name="Andreopoulos B."/>
            <person name="Baker S."/>
            <person name="Barry K."/>
            <person name="Bills G."/>
            <person name="Bluhm B."/>
            <person name="Cannon C."/>
            <person name="Castanera R."/>
            <person name="Culley D."/>
            <person name="Daum C."/>
            <person name="Ezra D."/>
            <person name="Gonzalez J."/>
            <person name="Henrissat B."/>
            <person name="Kuo A."/>
            <person name="Liang C."/>
            <person name="Lipzen A."/>
            <person name="Lutzoni F."/>
            <person name="Magnuson J."/>
            <person name="Mondo S."/>
            <person name="Nolan M."/>
            <person name="Ohm R."/>
            <person name="Pangilinan J."/>
            <person name="Park H.-J."/>
            <person name="Ramirez L."/>
            <person name="Alfaro M."/>
            <person name="Sun H."/>
            <person name="Tritt A."/>
            <person name="Yoshinaga Y."/>
            <person name="Zwiers L.-H."/>
            <person name="Turgeon B."/>
            <person name="Goodwin S."/>
            <person name="Spatafora J."/>
            <person name="Crous P."/>
            <person name="Grigoriev I."/>
        </authorList>
    </citation>
    <scope>NUCLEOTIDE SEQUENCE</scope>
    <source>
        <strain evidence="8">CBS 473.64</strain>
    </source>
</reference>
<accession>A0A6A6RTW1</accession>
<dbReference type="OrthoDB" id="21204at2759"/>
<proteinExistence type="predicted"/>
<dbReference type="GO" id="GO:0061630">
    <property type="term" value="F:ubiquitin protein ligase activity"/>
    <property type="evidence" value="ECO:0007669"/>
    <property type="project" value="TreeGrafter"/>
</dbReference>
<feature type="domain" description="RING-type" evidence="7">
    <location>
        <begin position="336"/>
        <end position="379"/>
    </location>
</feature>
<dbReference type="Gene3D" id="3.30.40.10">
    <property type="entry name" value="Zinc/RING finger domain, C3HC4 (zinc finger)"/>
    <property type="match status" value="1"/>
</dbReference>
<dbReference type="PANTHER" id="PTHR45931">
    <property type="entry name" value="SI:CH211-59O9.10"/>
    <property type="match status" value="1"/>
</dbReference>
<keyword evidence="9" id="KW-1185">Reference proteome</keyword>
<dbReference type="InterPro" id="IPR013083">
    <property type="entry name" value="Znf_RING/FYVE/PHD"/>
</dbReference>
<keyword evidence="6" id="KW-0812">Transmembrane</keyword>
<dbReference type="EMBL" id="MU006790">
    <property type="protein sequence ID" value="KAF2638442.1"/>
    <property type="molecule type" value="Genomic_DNA"/>
</dbReference>
<keyword evidence="6" id="KW-0472">Membrane</keyword>
<dbReference type="Proteomes" id="UP000799753">
    <property type="component" value="Unassembled WGS sequence"/>
</dbReference>
<dbReference type="GO" id="GO:0006511">
    <property type="term" value="P:ubiquitin-dependent protein catabolic process"/>
    <property type="evidence" value="ECO:0007669"/>
    <property type="project" value="TreeGrafter"/>
</dbReference>
<evidence type="ECO:0000313" key="9">
    <source>
        <dbReference type="Proteomes" id="UP000799753"/>
    </source>
</evidence>
<feature type="region of interest" description="Disordered" evidence="5">
    <location>
        <begin position="405"/>
        <end position="535"/>
    </location>
</feature>
<keyword evidence="2 4" id="KW-0863">Zinc-finger</keyword>
<dbReference type="InterPro" id="IPR001841">
    <property type="entry name" value="Znf_RING"/>
</dbReference>
<evidence type="ECO:0000256" key="6">
    <source>
        <dbReference type="SAM" id="Phobius"/>
    </source>
</evidence>
<dbReference type="GO" id="GO:0008270">
    <property type="term" value="F:zinc ion binding"/>
    <property type="evidence" value="ECO:0007669"/>
    <property type="project" value="UniProtKB-KW"/>
</dbReference>
<feature type="transmembrane region" description="Helical" evidence="6">
    <location>
        <begin position="221"/>
        <end position="246"/>
    </location>
</feature>
<protein>
    <recommendedName>
        <fullName evidence="7">RING-type domain-containing protein</fullName>
    </recommendedName>
</protein>
<dbReference type="Pfam" id="PF13639">
    <property type="entry name" value="zf-RING_2"/>
    <property type="match status" value="1"/>
</dbReference>
<keyword evidence="1" id="KW-0479">Metal-binding</keyword>
<dbReference type="InterPro" id="IPR051834">
    <property type="entry name" value="RING_finger_E3_ligase"/>
</dbReference>
<name>A0A6A6RTW1_9PLEO</name>
<dbReference type="PANTHER" id="PTHR45931:SF3">
    <property type="entry name" value="RING ZINC FINGER-CONTAINING PROTEIN"/>
    <property type="match status" value="1"/>
</dbReference>
<evidence type="ECO:0000256" key="5">
    <source>
        <dbReference type="SAM" id="MobiDB-lite"/>
    </source>
</evidence>
<evidence type="ECO:0000259" key="7">
    <source>
        <dbReference type="PROSITE" id="PS50089"/>
    </source>
</evidence>
<evidence type="ECO:0000256" key="2">
    <source>
        <dbReference type="ARBA" id="ARBA00022771"/>
    </source>
</evidence>
<feature type="compositionally biased region" description="Pro residues" evidence="5">
    <location>
        <begin position="469"/>
        <end position="480"/>
    </location>
</feature>
<evidence type="ECO:0000256" key="3">
    <source>
        <dbReference type="ARBA" id="ARBA00022833"/>
    </source>
</evidence>
<evidence type="ECO:0000256" key="1">
    <source>
        <dbReference type="ARBA" id="ARBA00022723"/>
    </source>
</evidence>
<evidence type="ECO:0000313" key="8">
    <source>
        <dbReference type="EMBL" id="KAF2638442.1"/>
    </source>
</evidence>
<dbReference type="SUPFAM" id="SSF57850">
    <property type="entry name" value="RING/U-box"/>
    <property type="match status" value="1"/>
</dbReference>
<keyword evidence="6" id="KW-1133">Transmembrane helix</keyword>
<evidence type="ECO:0000256" key="4">
    <source>
        <dbReference type="PROSITE-ProRule" id="PRU00175"/>
    </source>
</evidence>
<dbReference type="PROSITE" id="PS50089">
    <property type="entry name" value="ZF_RING_2"/>
    <property type="match status" value="1"/>
</dbReference>
<dbReference type="GO" id="GO:0005634">
    <property type="term" value="C:nucleus"/>
    <property type="evidence" value="ECO:0007669"/>
    <property type="project" value="TreeGrafter"/>
</dbReference>
<sequence>MSAQSINIVTIDFPDPRIDVDNDHFSTLPLNESFQYPIRSNIQTLTSKKVERGNDPYGLLFVPDLSSDACREEESAHISSNVTRLVDLPSAATEYALIAFAPWFNASCMTQYFEAARRSHLKAFVVYQPGDSNDMPPVMNDASWLLNDGGSWMTANQFPTYALSSSAGSVVAQQLSVYSGNITSLQGGDSILRSDPSFRATDYVRLWATVNTDPGSQLPSLWIFLLIVLALLILAFSTTSVAMHLVQRRRRNALRQRVVNGEVDLEALGVSRLSVPRDFLEKLPLYTYPAAPATVAEGQNLPSPTVENGPQLTRTNSAPTVVPVPHSSGTFSQTTCSICLDDFEPNVSQVRELPCQHIYHADCIDTFLISNSSLCPLCKKSVLPIGYCPKTITNIMVRRERLIRRTRGREQATHTVTEQEAPTRPPGAFGSLGSRVRGAGAAGRRIFSAPERSQSRAPDIEMNAGVSPNPRPPIATPQHPPTSEITPAPEQSAENCQPPSNPNRREWARQRAMTLVGNRNVPNASEEEHAGPRWKRGLRKVFPGFR</sequence>
<dbReference type="CDD" id="cd16454">
    <property type="entry name" value="RING-H2_PA-TM-RING"/>
    <property type="match status" value="1"/>
</dbReference>
<dbReference type="AlphaFoldDB" id="A0A6A6RTW1"/>
<organism evidence="8 9">
    <name type="scientific">Massarina eburnea CBS 473.64</name>
    <dbReference type="NCBI Taxonomy" id="1395130"/>
    <lineage>
        <taxon>Eukaryota</taxon>
        <taxon>Fungi</taxon>
        <taxon>Dikarya</taxon>
        <taxon>Ascomycota</taxon>
        <taxon>Pezizomycotina</taxon>
        <taxon>Dothideomycetes</taxon>
        <taxon>Pleosporomycetidae</taxon>
        <taxon>Pleosporales</taxon>
        <taxon>Massarineae</taxon>
        <taxon>Massarinaceae</taxon>
        <taxon>Massarina</taxon>
    </lineage>
</organism>
<gene>
    <name evidence="8" type="ORF">P280DRAFT_471531</name>
</gene>
<keyword evidence="3" id="KW-0862">Zinc</keyword>